<dbReference type="EMBL" id="AYYX01000002">
    <property type="protein sequence ID" value="KRM89661.1"/>
    <property type="molecule type" value="Genomic_DNA"/>
</dbReference>
<dbReference type="GO" id="GO:0030288">
    <property type="term" value="C:outer membrane-bounded periplasmic space"/>
    <property type="evidence" value="ECO:0007669"/>
    <property type="project" value="TreeGrafter"/>
</dbReference>
<name>A0A0R2CD19_9LACO</name>
<dbReference type="PANTHER" id="PTHR30404">
    <property type="entry name" value="N-ACETYLMURAMOYL-L-ALANINE AMIDASE"/>
    <property type="match status" value="1"/>
</dbReference>
<gene>
    <name evidence="2" type="ORF">FD21_GL000707</name>
</gene>
<dbReference type="GO" id="GO:0008745">
    <property type="term" value="F:N-acetylmuramoyl-L-alanine amidase activity"/>
    <property type="evidence" value="ECO:0007669"/>
    <property type="project" value="InterPro"/>
</dbReference>
<dbReference type="STRING" id="1133569.FD21_GL000707"/>
<sequence>MDPGHGGSDSGALSANDKMEKTYTLKLAKKVAAQLRQKGAKVYLTRTSDKFVSLAARPALANEVHANAFISFHFDSSPQQNSASGVTTYYYHHQLSYSLAHAINQQFNNLSLKNRGIDFGNFEVIRDNDYPAVLLEMGYINSDHDFAEIKSNQYLAEVANDVVKGLNTYFTASSSTN</sequence>
<feature type="domain" description="MurNAc-LAA" evidence="1">
    <location>
        <begin position="58"/>
        <end position="167"/>
    </location>
</feature>
<reference evidence="2 3" key="1">
    <citation type="journal article" date="2015" name="Genome Announc.">
        <title>Expanding the biotechnology potential of lactobacilli through comparative genomics of 213 strains and associated genera.</title>
        <authorList>
            <person name="Sun Z."/>
            <person name="Harris H.M."/>
            <person name="McCann A."/>
            <person name="Guo C."/>
            <person name="Argimon S."/>
            <person name="Zhang W."/>
            <person name="Yang X."/>
            <person name="Jeffery I.B."/>
            <person name="Cooney J.C."/>
            <person name="Kagawa T.F."/>
            <person name="Liu W."/>
            <person name="Song Y."/>
            <person name="Salvetti E."/>
            <person name="Wrobel A."/>
            <person name="Rasinkangas P."/>
            <person name="Parkhill J."/>
            <person name="Rea M.C."/>
            <person name="O'Sullivan O."/>
            <person name="Ritari J."/>
            <person name="Douillard F.P."/>
            <person name="Paul Ross R."/>
            <person name="Yang R."/>
            <person name="Briner A.E."/>
            <person name="Felis G.E."/>
            <person name="de Vos W.M."/>
            <person name="Barrangou R."/>
            <person name="Klaenhammer T.R."/>
            <person name="Caufield P.W."/>
            <person name="Cui Y."/>
            <person name="Zhang H."/>
            <person name="O'Toole P.W."/>
        </authorList>
    </citation>
    <scope>NUCLEOTIDE SEQUENCE [LARGE SCALE GENOMIC DNA]</scope>
    <source>
        <strain evidence="2 3">DSM 20605</strain>
    </source>
</reference>
<keyword evidence="3" id="KW-1185">Reference proteome</keyword>
<dbReference type="CDD" id="cd02696">
    <property type="entry name" value="MurNAc-LAA"/>
    <property type="match status" value="1"/>
</dbReference>
<dbReference type="AlphaFoldDB" id="A0A0R2CD19"/>
<dbReference type="SUPFAM" id="SSF53187">
    <property type="entry name" value="Zn-dependent exopeptidases"/>
    <property type="match status" value="1"/>
</dbReference>
<proteinExistence type="predicted"/>
<organism evidence="2 3">
    <name type="scientific">Liquorilactobacillus vini DSM 20605</name>
    <dbReference type="NCBI Taxonomy" id="1133569"/>
    <lineage>
        <taxon>Bacteria</taxon>
        <taxon>Bacillati</taxon>
        <taxon>Bacillota</taxon>
        <taxon>Bacilli</taxon>
        <taxon>Lactobacillales</taxon>
        <taxon>Lactobacillaceae</taxon>
        <taxon>Liquorilactobacillus</taxon>
    </lineage>
</organism>
<evidence type="ECO:0000313" key="3">
    <source>
        <dbReference type="Proteomes" id="UP000051576"/>
    </source>
</evidence>
<protein>
    <submittedName>
        <fullName evidence="2">N-acetylmuramoyl-L-alanine amidase</fullName>
    </submittedName>
</protein>
<dbReference type="Proteomes" id="UP000051576">
    <property type="component" value="Unassembled WGS sequence"/>
</dbReference>
<dbReference type="GO" id="GO:0009253">
    <property type="term" value="P:peptidoglycan catabolic process"/>
    <property type="evidence" value="ECO:0007669"/>
    <property type="project" value="InterPro"/>
</dbReference>
<dbReference type="InterPro" id="IPR002508">
    <property type="entry name" value="MurNAc-LAA_cat"/>
</dbReference>
<evidence type="ECO:0000259" key="1">
    <source>
        <dbReference type="SMART" id="SM00646"/>
    </source>
</evidence>
<dbReference type="PANTHER" id="PTHR30404:SF7">
    <property type="entry name" value="CELL WALL AMIDASE LYTH-RELATED"/>
    <property type="match status" value="1"/>
</dbReference>
<dbReference type="eggNOG" id="COG0860">
    <property type="taxonomic scope" value="Bacteria"/>
</dbReference>
<dbReference type="Gene3D" id="3.40.630.40">
    <property type="entry name" value="Zn-dependent exopeptidases"/>
    <property type="match status" value="1"/>
</dbReference>
<dbReference type="InterPro" id="IPR050695">
    <property type="entry name" value="N-acetylmuramoyl_amidase_3"/>
</dbReference>
<dbReference type="SMART" id="SM00646">
    <property type="entry name" value="Ami_3"/>
    <property type="match status" value="1"/>
</dbReference>
<evidence type="ECO:0000313" key="2">
    <source>
        <dbReference type="EMBL" id="KRM89661.1"/>
    </source>
</evidence>
<dbReference type="eggNOG" id="COG3807">
    <property type="taxonomic scope" value="Bacteria"/>
</dbReference>
<accession>A0A0R2CD19</accession>
<dbReference type="PATRIC" id="fig|1133569.4.peg.766"/>
<dbReference type="Pfam" id="PF01520">
    <property type="entry name" value="Amidase_3"/>
    <property type="match status" value="1"/>
</dbReference>
<comment type="caution">
    <text evidence="2">The sequence shown here is derived from an EMBL/GenBank/DDBJ whole genome shotgun (WGS) entry which is preliminary data.</text>
</comment>